<dbReference type="PROSITE" id="PS51257">
    <property type="entry name" value="PROKAR_LIPOPROTEIN"/>
    <property type="match status" value="1"/>
</dbReference>
<feature type="signal peptide" evidence="3">
    <location>
        <begin position="1"/>
        <end position="20"/>
    </location>
</feature>
<dbReference type="PANTHER" id="PTHR43817:SF1">
    <property type="entry name" value="HYDROLASE, FAMILY 43, PUTATIVE (AFU_ORTHOLOGUE AFUA_3G01660)-RELATED"/>
    <property type="match status" value="1"/>
</dbReference>
<dbReference type="Pfam" id="PF17132">
    <property type="entry name" value="Glyco_hydro_106"/>
    <property type="match status" value="1"/>
</dbReference>
<keyword evidence="1 3" id="KW-0732">Signal</keyword>
<dbReference type="SUPFAM" id="SSF49785">
    <property type="entry name" value="Galactose-binding domain-like"/>
    <property type="match status" value="1"/>
</dbReference>
<sequence length="1051" mass="117501">MAKITHLFSLCILVCLGLLSCNKTETSANHPSFASIEQGFRSIPDSVQTGVYWYWISDNISKEGVERDLEAMKVAGINRAFIGNIGIDGIPYGDHKLLSSEWWEVLHAALKKATELNIEIGIFNSPGWSQSGGPWVKSSQAMRYLASSDTIVAGPGRMQLTLPSVGKDEQDVCVIAYPALDKPVAEKSWAINKKSGQSSSSVLVFDKEATVRTLIYRVNTPFKTTAKLWVKKGGKEELLRQFVIDRSNPALNVGFVPYAPVVISLPETSASQFRLEMSEEGEAAGNVTLTSSPMMERYPEKSLAKMFQTPLPMWDDYLWEKQPAVSDASLMVSPDAIKNVTEFSKNGVLDWEVPEGKWVIRRMAMLPTGVTNLPAAPEATGPEIDKMSKKHVAFHFDAFIGDILKRIPEADRKTFKVVVQDSYETGGQNWTDDMISVFKERYGYDPVPYLPVLEGTVVGNPDISDRFLWDLRRLIADRVSYDYVGGLRDVCHQHGLTTWLENYGHWGFPGEFLQYGGQSDEIAGEFWSEGSLGDIENRAASSCGHIYGKRRVWAESFTSGGPAFGRYPYQMKQRGDRFFTEGINSSLLHVYIHQPFEDREPGLDAWFGNEFNRKNTWFSQMDVFTGYLKRCNFMLQRGDYVADVAYFIGEDAPKMTGICTPELPAGYSFDYINGEVLLQRASVEDGRIVLPSGMKYRLLVLPQLETMRPEILQKIKELLQAGACVIGPAPKYSPSLSDYPAADRKVQALASELWGDQTESVRTIGKGRLFMPATSLQPVLEALNVKPDMRVNSGTPVLFIHRATDEGDIYFISNQSETPVDINPSFRVAGKLPELWNPLTAEIRLLPEFTCADGVTTVPVRLEGFESSFIIFRKKGTPAKTTARNYPVKEVLATVSSPWQVDFEKGKRGPEEAVTFPALQDWTESTDPSIRYFSGKAIYTNRITLDELPQKALYLDLGKVMVMAKVKINGQYVGGVWTTPYRLPVGDFLRKGENLIEVEVVNNWRNRLIGDASLPEKERGTWTNVNPWNADSPLQSSGLIGPVEIQAYSYE</sequence>
<name>A0A6G1ZK68_9BACT</name>
<evidence type="ECO:0000256" key="2">
    <source>
        <dbReference type="ARBA" id="ARBA00022801"/>
    </source>
</evidence>
<proteinExistence type="predicted"/>
<dbReference type="AlphaFoldDB" id="A0A6G1ZK68"/>
<comment type="caution">
    <text evidence="4">The sequence shown here is derived from an EMBL/GenBank/DDBJ whole genome shotgun (WGS) entry which is preliminary data.</text>
</comment>
<accession>A0A6G1ZK68</accession>
<dbReference type="Gene3D" id="2.60.120.260">
    <property type="entry name" value="Galactose-binding domain-like"/>
    <property type="match status" value="1"/>
</dbReference>
<dbReference type="GO" id="GO:0016787">
    <property type="term" value="F:hydrolase activity"/>
    <property type="evidence" value="ECO:0007669"/>
    <property type="project" value="UniProtKB-KW"/>
</dbReference>
<dbReference type="NCBIfam" id="NF045579">
    <property type="entry name" value="rhamnoside_JR"/>
    <property type="match status" value="1"/>
</dbReference>
<evidence type="ECO:0000313" key="4">
    <source>
        <dbReference type="EMBL" id="MRY14215.1"/>
    </source>
</evidence>
<reference evidence="4" key="1">
    <citation type="journal article" date="2019" name="Nat. Med.">
        <title>A library of human gut bacterial isolates paired with longitudinal multiomics data enables mechanistic microbiome research.</title>
        <authorList>
            <person name="Poyet M."/>
            <person name="Groussin M."/>
            <person name="Gibbons S.M."/>
            <person name="Avila-Pacheco J."/>
            <person name="Jiang X."/>
            <person name="Kearney S.M."/>
            <person name="Perrotta A.R."/>
            <person name="Berdy B."/>
            <person name="Zhao S."/>
            <person name="Lieberman T.D."/>
            <person name="Swanson P.K."/>
            <person name="Smith M."/>
            <person name="Roesemann S."/>
            <person name="Alexander J.E."/>
            <person name="Rich S.A."/>
            <person name="Livny J."/>
            <person name="Vlamakis H."/>
            <person name="Clish C."/>
            <person name="Bullock K."/>
            <person name="Deik A."/>
            <person name="Scott J."/>
            <person name="Pierce K.A."/>
            <person name="Xavier R.J."/>
            <person name="Alm E.J."/>
        </authorList>
    </citation>
    <scope>NUCLEOTIDE SEQUENCE</scope>
    <source>
        <strain evidence="4">BIOML-A4</strain>
    </source>
</reference>
<evidence type="ECO:0000256" key="3">
    <source>
        <dbReference type="SAM" id="SignalP"/>
    </source>
</evidence>
<dbReference type="EMBL" id="WKLP01000045">
    <property type="protein sequence ID" value="MRY14215.1"/>
    <property type="molecule type" value="Genomic_DNA"/>
</dbReference>
<feature type="chain" id="PRO_5026314986" evidence="3">
    <location>
        <begin position="21"/>
        <end position="1051"/>
    </location>
</feature>
<protein>
    <submittedName>
        <fullName evidence="4">Glycoside hydrolase family 2</fullName>
    </submittedName>
</protein>
<evidence type="ECO:0000256" key="1">
    <source>
        <dbReference type="ARBA" id="ARBA00022729"/>
    </source>
</evidence>
<gene>
    <name evidence="4" type="ORF">GKE01_22540</name>
</gene>
<organism evidence="4">
    <name type="scientific">Parabacteroides goldsteinii</name>
    <dbReference type="NCBI Taxonomy" id="328812"/>
    <lineage>
        <taxon>Bacteria</taxon>
        <taxon>Pseudomonadati</taxon>
        <taxon>Bacteroidota</taxon>
        <taxon>Bacteroidia</taxon>
        <taxon>Bacteroidales</taxon>
        <taxon>Tannerellaceae</taxon>
        <taxon>Parabacteroides</taxon>
    </lineage>
</organism>
<dbReference type="InterPro" id="IPR008979">
    <property type="entry name" value="Galactose-bd-like_sf"/>
</dbReference>
<dbReference type="RefSeq" id="WP_010802878.1">
    <property type="nucleotide sequence ID" value="NZ_CAJSYT010000006.1"/>
</dbReference>
<keyword evidence="2 4" id="KW-0378">Hydrolase</keyword>
<dbReference type="PANTHER" id="PTHR43817">
    <property type="entry name" value="GLYCOSYL HYDROLASE"/>
    <property type="match status" value="1"/>
</dbReference>